<keyword evidence="1" id="KW-0472">Membrane</keyword>
<keyword evidence="3" id="KW-1185">Reference proteome</keyword>
<keyword evidence="1" id="KW-1133">Transmembrane helix</keyword>
<dbReference type="RefSeq" id="WP_182041886.1">
    <property type="nucleotide sequence ID" value="NZ_JACDZE010000001.1"/>
</dbReference>
<comment type="caution">
    <text evidence="2">The sequence shown here is derived from an EMBL/GenBank/DDBJ whole genome shotgun (WGS) entry which is preliminary data.</text>
</comment>
<evidence type="ECO:0000256" key="1">
    <source>
        <dbReference type="SAM" id="Phobius"/>
    </source>
</evidence>
<name>A0A838ZKS2_9FLAO</name>
<organism evidence="2 3">
    <name type="scientific">Moheibacter lacus</name>
    <dbReference type="NCBI Taxonomy" id="2745851"/>
    <lineage>
        <taxon>Bacteria</taxon>
        <taxon>Pseudomonadati</taxon>
        <taxon>Bacteroidota</taxon>
        <taxon>Flavobacteriia</taxon>
        <taxon>Flavobacteriales</taxon>
        <taxon>Weeksellaceae</taxon>
        <taxon>Moheibacter</taxon>
    </lineage>
</organism>
<protein>
    <submittedName>
        <fullName evidence="2">Uncharacterized protein</fullName>
    </submittedName>
</protein>
<proteinExistence type="predicted"/>
<feature type="transmembrane region" description="Helical" evidence="1">
    <location>
        <begin position="6"/>
        <end position="27"/>
    </location>
</feature>
<evidence type="ECO:0000313" key="2">
    <source>
        <dbReference type="EMBL" id="MBA5628280.1"/>
    </source>
</evidence>
<evidence type="ECO:0000313" key="3">
    <source>
        <dbReference type="Proteomes" id="UP000552241"/>
    </source>
</evidence>
<sequence>MKTGKLILKIVAILIISISLFYAFLFCTKNEESGVKFGNIFTNHQNYISNLEFRKNIKKALNQDENGIIWLYEVPVDGESSYEMGYIITQIIYKIGEEKYLKMVKKLNIDQQRFALGYITVGLEYGDNDYDGEMDNTKFENEFPLLYQYYKNLSD</sequence>
<gene>
    <name evidence="2" type="ORF">HU137_00680</name>
</gene>
<dbReference type="AlphaFoldDB" id="A0A838ZKS2"/>
<dbReference type="Proteomes" id="UP000552241">
    <property type="component" value="Unassembled WGS sequence"/>
</dbReference>
<reference evidence="2 3" key="1">
    <citation type="submission" date="2020-07" db="EMBL/GenBank/DDBJ databases">
        <title>Moheibacter lacus sp. nov., a member of the family Flavobacteriaceae isolated from freshwater lake sediment.</title>
        <authorList>
            <person name="Liu Y."/>
        </authorList>
    </citation>
    <scope>NUCLEOTIDE SEQUENCE [LARGE SCALE GENOMIC DNA]</scope>
    <source>
        <strain evidence="2 3">BDHS18</strain>
    </source>
</reference>
<keyword evidence="1" id="KW-0812">Transmembrane</keyword>
<dbReference type="EMBL" id="JACDZE010000001">
    <property type="protein sequence ID" value="MBA5628280.1"/>
    <property type="molecule type" value="Genomic_DNA"/>
</dbReference>
<accession>A0A838ZKS2</accession>